<dbReference type="GO" id="GO:0005576">
    <property type="term" value="C:extracellular region"/>
    <property type="evidence" value="ECO:0007669"/>
    <property type="project" value="UniProtKB-SubCell"/>
</dbReference>
<comment type="subcellular location">
    <subcellularLocation>
        <location evidence="1">Secreted</location>
    </subcellularLocation>
</comment>
<evidence type="ECO:0000313" key="7">
    <source>
        <dbReference type="Proteomes" id="UP000887116"/>
    </source>
</evidence>
<dbReference type="InterPro" id="IPR000118">
    <property type="entry name" value="Granulin"/>
</dbReference>
<comment type="similarity">
    <text evidence="2">Belongs to the granulin family.</text>
</comment>
<sequence>MQHCCPQSTVCSPDSLSCHPKMLPTVPNYLQKRQGDEYEEGQVVTMQARFHLCSEETMCFNSTCCTQKGGNVSYRKYGCCPFMGGECCADGKHCCKPTERCSPASKFCIREDGSMGRAATFVPAMDKSPFLDHM</sequence>
<dbReference type="AlphaFoldDB" id="A0A8X6G5S9"/>
<evidence type="ECO:0000256" key="1">
    <source>
        <dbReference type="ARBA" id="ARBA00004613"/>
    </source>
</evidence>
<protein>
    <recommendedName>
        <fullName evidence="5">Granulins domain-containing protein</fullName>
    </recommendedName>
</protein>
<dbReference type="Gene3D" id="2.10.25.160">
    <property type="entry name" value="Granulin"/>
    <property type="match status" value="1"/>
</dbReference>
<dbReference type="EMBL" id="BMAO01024592">
    <property type="protein sequence ID" value="GFQ96312.1"/>
    <property type="molecule type" value="Genomic_DNA"/>
</dbReference>
<evidence type="ECO:0000313" key="6">
    <source>
        <dbReference type="EMBL" id="GFQ96312.1"/>
    </source>
</evidence>
<dbReference type="PANTHER" id="PTHR12274">
    <property type="entry name" value="GRANULIN"/>
    <property type="match status" value="1"/>
</dbReference>
<dbReference type="Pfam" id="PF00396">
    <property type="entry name" value="Granulin"/>
    <property type="match status" value="1"/>
</dbReference>
<keyword evidence="3" id="KW-0964">Secreted</keyword>
<name>A0A8X6G5S9_TRICU</name>
<keyword evidence="7" id="KW-1185">Reference proteome</keyword>
<dbReference type="PANTHER" id="PTHR12274:SF3">
    <property type="entry name" value="PROGRANULIN"/>
    <property type="match status" value="1"/>
</dbReference>
<dbReference type="OrthoDB" id="6495485at2759"/>
<dbReference type="Proteomes" id="UP000887116">
    <property type="component" value="Unassembled WGS sequence"/>
</dbReference>
<accession>A0A8X6G5S9</accession>
<proteinExistence type="inferred from homology"/>
<evidence type="ECO:0000256" key="3">
    <source>
        <dbReference type="ARBA" id="ARBA00022525"/>
    </source>
</evidence>
<evidence type="ECO:0000256" key="2">
    <source>
        <dbReference type="ARBA" id="ARBA00010093"/>
    </source>
</evidence>
<keyword evidence="4" id="KW-1015">Disulfide bond</keyword>
<gene>
    <name evidence="6" type="ORF">TNCT_319181</name>
</gene>
<comment type="caution">
    <text evidence="6">The sequence shown here is derived from an EMBL/GenBank/DDBJ whole genome shotgun (WGS) entry which is preliminary data.</text>
</comment>
<evidence type="ECO:0000256" key="4">
    <source>
        <dbReference type="ARBA" id="ARBA00023157"/>
    </source>
</evidence>
<organism evidence="6 7">
    <name type="scientific">Trichonephila clavata</name>
    <name type="common">Joro spider</name>
    <name type="synonym">Nephila clavata</name>
    <dbReference type="NCBI Taxonomy" id="2740835"/>
    <lineage>
        <taxon>Eukaryota</taxon>
        <taxon>Metazoa</taxon>
        <taxon>Ecdysozoa</taxon>
        <taxon>Arthropoda</taxon>
        <taxon>Chelicerata</taxon>
        <taxon>Arachnida</taxon>
        <taxon>Araneae</taxon>
        <taxon>Araneomorphae</taxon>
        <taxon>Entelegynae</taxon>
        <taxon>Araneoidea</taxon>
        <taxon>Nephilidae</taxon>
        <taxon>Trichonephila</taxon>
    </lineage>
</organism>
<evidence type="ECO:0000259" key="5">
    <source>
        <dbReference type="Pfam" id="PF00396"/>
    </source>
</evidence>
<reference evidence="6" key="1">
    <citation type="submission" date="2020-07" db="EMBL/GenBank/DDBJ databases">
        <title>Multicomponent nature underlies the extraordinary mechanical properties of spider dragline silk.</title>
        <authorList>
            <person name="Kono N."/>
            <person name="Nakamura H."/>
            <person name="Mori M."/>
            <person name="Yoshida Y."/>
            <person name="Ohtoshi R."/>
            <person name="Malay A.D."/>
            <person name="Moran D.A.P."/>
            <person name="Tomita M."/>
            <person name="Numata K."/>
            <person name="Arakawa K."/>
        </authorList>
    </citation>
    <scope>NUCLEOTIDE SEQUENCE</scope>
</reference>
<feature type="domain" description="Granulins" evidence="5">
    <location>
        <begin position="63"/>
        <end position="109"/>
    </location>
</feature>
<dbReference type="InterPro" id="IPR039036">
    <property type="entry name" value="Granulin_fam"/>
</dbReference>
<dbReference type="InterPro" id="IPR037277">
    <property type="entry name" value="Granulin_sf"/>
</dbReference>